<gene>
    <name evidence="5" type="ORF">COO92_01355</name>
</gene>
<dbReference type="PANTHER" id="PTHR30244">
    <property type="entry name" value="TRANSAMINASE"/>
    <property type="match status" value="1"/>
</dbReference>
<keyword evidence="6" id="KW-1185">Reference proteome</keyword>
<accession>A0A2N3LBD4</accession>
<dbReference type="InterPro" id="IPR000653">
    <property type="entry name" value="DegT/StrS_aminotransferase"/>
</dbReference>
<dbReference type="InterPro" id="IPR015424">
    <property type="entry name" value="PyrdxlP-dep_Trfase"/>
</dbReference>
<sequence length="435" mass="47729">MSKLAIKGGNPVRTNLFPSYNVIGDGEISAVTDVMKSGILSRYLGAWHKDFFGGPKVQEFEANWSKLFDSKYSISMNSATSGLYAACAAAGFSPGDEVIVSPYTMSASAMAPVVCGANPVFADVDPETFCISADTIEARLTDRTKGIIVVHIFGGPANMEPIMKLAKSRGLVVIEDCAQSPMGEYKGKKLGTLGDIGIFSLNYHKHIHTGEGAVVVTQDDRFADRLMLIRNHAEAVVDAKSKDQNIEYNGDLVGFNYRLGEIEAAIGNSLIQKIDDLICSRIENVQYLESKISGSDCLSFLKVDSDNRHCYYVHPITYTSEVSGVHRNTFVAAIRAELAPCRLREAEGVLCSGGYVRPLYMQSFYQKRTHPVFKNASQVATESYQPGSAPNCEKAFRESLIIHELMRPGFSKDDLDDVVFAFEKVIENIDDLYGD</sequence>
<protein>
    <submittedName>
        <fullName evidence="5">DegT/DnrJ/EryC1/StrS aminotransferase</fullName>
    </submittedName>
</protein>
<keyword evidence="3 4" id="KW-0663">Pyridoxal phosphate</keyword>
<dbReference type="PIRSF" id="PIRSF000390">
    <property type="entry name" value="PLP_StrS"/>
    <property type="match status" value="1"/>
</dbReference>
<dbReference type="RefSeq" id="WP_101299217.1">
    <property type="nucleotide sequence ID" value="NZ_NXGX01000001.1"/>
</dbReference>
<dbReference type="Gene3D" id="3.40.640.10">
    <property type="entry name" value="Type I PLP-dependent aspartate aminotransferase-like (Major domain)"/>
    <property type="match status" value="1"/>
</dbReference>
<dbReference type="EMBL" id="NXGX01000001">
    <property type="protein sequence ID" value="PKR60047.1"/>
    <property type="molecule type" value="Genomic_DNA"/>
</dbReference>
<organism evidence="5 6">
    <name type="scientific">Thalassospira lohafexi</name>
    <dbReference type="NCBI Taxonomy" id="744227"/>
    <lineage>
        <taxon>Bacteria</taxon>
        <taxon>Pseudomonadati</taxon>
        <taxon>Pseudomonadota</taxon>
        <taxon>Alphaproteobacteria</taxon>
        <taxon>Rhodospirillales</taxon>
        <taxon>Thalassospiraceae</taxon>
        <taxon>Thalassospira</taxon>
    </lineage>
</organism>
<evidence type="ECO:0000256" key="4">
    <source>
        <dbReference type="RuleBase" id="RU004508"/>
    </source>
</evidence>
<dbReference type="GO" id="GO:0000271">
    <property type="term" value="P:polysaccharide biosynthetic process"/>
    <property type="evidence" value="ECO:0007669"/>
    <property type="project" value="TreeGrafter"/>
</dbReference>
<evidence type="ECO:0000256" key="1">
    <source>
        <dbReference type="ARBA" id="ARBA00037999"/>
    </source>
</evidence>
<dbReference type="Gene3D" id="3.90.1150.10">
    <property type="entry name" value="Aspartate Aminotransferase, domain 1"/>
    <property type="match status" value="1"/>
</dbReference>
<dbReference type="GO" id="GO:0008483">
    <property type="term" value="F:transaminase activity"/>
    <property type="evidence" value="ECO:0007669"/>
    <property type="project" value="UniProtKB-KW"/>
</dbReference>
<keyword evidence="5" id="KW-0808">Transferase</keyword>
<dbReference type="Proteomes" id="UP000233332">
    <property type="component" value="Unassembled WGS sequence"/>
</dbReference>
<evidence type="ECO:0000313" key="6">
    <source>
        <dbReference type="Proteomes" id="UP000233332"/>
    </source>
</evidence>
<evidence type="ECO:0000313" key="5">
    <source>
        <dbReference type="EMBL" id="PKR60047.1"/>
    </source>
</evidence>
<proteinExistence type="inferred from homology"/>
<dbReference type="Pfam" id="PF01041">
    <property type="entry name" value="DegT_DnrJ_EryC1"/>
    <property type="match status" value="1"/>
</dbReference>
<dbReference type="GO" id="GO:0030170">
    <property type="term" value="F:pyridoxal phosphate binding"/>
    <property type="evidence" value="ECO:0007669"/>
    <property type="project" value="TreeGrafter"/>
</dbReference>
<dbReference type="SUPFAM" id="SSF53383">
    <property type="entry name" value="PLP-dependent transferases"/>
    <property type="match status" value="1"/>
</dbReference>
<dbReference type="CDD" id="cd00616">
    <property type="entry name" value="AHBA_syn"/>
    <property type="match status" value="1"/>
</dbReference>
<keyword evidence="5" id="KW-0032">Aminotransferase</keyword>
<feature type="modified residue" description="N6-(pyridoxal phosphate)lysine" evidence="3">
    <location>
        <position position="205"/>
    </location>
</feature>
<name>A0A2N3LBD4_9PROT</name>
<evidence type="ECO:0000256" key="3">
    <source>
        <dbReference type="PIRSR" id="PIRSR000390-2"/>
    </source>
</evidence>
<comment type="caution">
    <text evidence="5">The sequence shown here is derived from an EMBL/GenBank/DDBJ whole genome shotgun (WGS) entry which is preliminary data.</text>
</comment>
<dbReference type="PANTHER" id="PTHR30244:SF34">
    <property type="entry name" value="DTDP-4-AMINO-4,6-DIDEOXYGALACTOSE TRANSAMINASE"/>
    <property type="match status" value="1"/>
</dbReference>
<comment type="similarity">
    <text evidence="1 4">Belongs to the DegT/DnrJ/EryC1 family.</text>
</comment>
<dbReference type="InterPro" id="IPR015422">
    <property type="entry name" value="PyrdxlP-dep_Trfase_small"/>
</dbReference>
<evidence type="ECO:0000256" key="2">
    <source>
        <dbReference type="PIRSR" id="PIRSR000390-1"/>
    </source>
</evidence>
<reference evidence="5 6" key="1">
    <citation type="submission" date="2017-09" db="EMBL/GenBank/DDBJ databases">
        <title>Biodiversity and function of Thalassospira species in the particle-attached aromatic-hydrocarbon-degrading consortia from the surface seawater of the China South Sea.</title>
        <authorList>
            <person name="Dong C."/>
            <person name="Lai Q."/>
            <person name="Shao Z."/>
        </authorList>
    </citation>
    <scope>NUCLEOTIDE SEQUENCE [LARGE SCALE GENOMIC DNA]</scope>
    <source>
        <strain evidence="5 6">139Z-12</strain>
    </source>
</reference>
<feature type="active site" description="Proton acceptor" evidence="2">
    <location>
        <position position="205"/>
    </location>
</feature>
<dbReference type="AlphaFoldDB" id="A0A2N3LBD4"/>
<dbReference type="InterPro" id="IPR015421">
    <property type="entry name" value="PyrdxlP-dep_Trfase_major"/>
</dbReference>